<protein>
    <submittedName>
        <fullName evidence="1">10956_t:CDS:1</fullName>
    </submittedName>
</protein>
<comment type="caution">
    <text evidence="1">The sequence shown here is derived from an EMBL/GenBank/DDBJ whole genome shotgun (WGS) entry which is preliminary data.</text>
</comment>
<sequence length="246" mass="27560">MENSGSINKTQRSGDNLRNSYKYKSVPSNPSTSQKENTKMVLKYGYAIGEQVGNMTMTAGRLVTPARMPDVISLSVVNSSTFLVFGTKPEILEWLRTYSHVRLEVTLFDDRSEAPHVSIPDVVVDLLPALDSSGNPRRRSLINYLIPTYHPDPSSEEVHLEFRPVNHKIDENIEPYFRIIVERGSTFGEIVDEISTKWDSVTYPSLWDNFKNIASFTPPSSSSPSSPTSPTQSHHNSLSTVVVDQK</sequence>
<reference evidence="1" key="1">
    <citation type="submission" date="2021-06" db="EMBL/GenBank/DDBJ databases">
        <authorList>
            <person name="Kallberg Y."/>
            <person name="Tangrot J."/>
            <person name="Rosling A."/>
        </authorList>
    </citation>
    <scope>NUCLEOTIDE SEQUENCE</scope>
    <source>
        <strain evidence="1">CL356</strain>
    </source>
</reference>
<accession>A0ACA9KXW8</accession>
<gene>
    <name evidence="1" type="ORF">ACOLOM_LOCUS2716</name>
</gene>
<name>A0ACA9KXW8_9GLOM</name>
<organism evidence="1 2">
    <name type="scientific">Acaulospora colombiana</name>
    <dbReference type="NCBI Taxonomy" id="27376"/>
    <lineage>
        <taxon>Eukaryota</taxon>
        <taxon>Fungi</taxon>
        <taxon>Fungi incertae sedis</taxon>
        <taxon>Mucoromycota</taxon>
        <taxon>Glomeromycotina</taxon>
        <taxon>Glomeromycetes</taxon>
        <taxon>Diversisporales</taxon>
        <taxon>Acaulosporaceae</taxon>
        <taxon>Acaulospora</taxon>
    </lineage>
</organism>
<evidence type="ECO:0000313" key="1">
    <source>
        <dbReference type="EMBL" id="CAG8499114.1"/>
    </source>
</evidence>
<dbReference type="EMBL" id="CAJVPT010003713">
    <property type="protein sequence ID" value="CAG8499114.1"/>
    <property type="molecule type" value="Genomic_DNA"/>
</dbReference>
<dbReference type="Proteomes" id="UP000789525">
    <property type="component" value="Unassembled WGS sequence"/>
</dbReference>
<proteinExistence type="predicted"/>
<keyword evidence="2" id="KW-1185">Reference proteome</keyword>
<evidence type="ECO:0000313" key="2">
    <source>
        <dbReference type="Proteomes" id="UP000789525"/>
    </source>
</evidence>